<evidence type="ECO:0000256" key="1">
    <source>
        <dbReference type="ARBA" id="ARBA00004613"/>
    </source>
</evidence>
<dbReference type="OrthoDB" id="7744380at2759"/>
<feature type="disulfide bond" evidence="4">
    <location>
        <begin position="287"/>
        <end position="330"/>
    </location>
</feature>
<accession>A0A1J1I133</accession>
<evidence type="ECO:0000313" key="8">
    <source>
        <dbReference type="Proteomes" id="UP000183832"/>
    </source>
</evidence>
<evidence type="ECO:0000256" key="3">
    <source>
        <dbReference type="ARBA" id="ARBA00023157"/>
    </source>
</evidence>
<dbReference type="InterPro" id="IPR050439">
    <property type="entry name" value="ADAMTS_ADAMTS-like"/>
</dbReference>
<keyword evidence="2" id="KW-0964">Secreted</keyword>
<gene>
    <name evidence="7" type="ORF">CLUMA_CG007515</name>
</gene>
<evidence type="ECO:0000256" key="6">
    <source>
        <dbReference type="SAM" id="SignalP"/>
    </source>
</evidence>
<evidence type="ECO:0000256" key="4">
    <source>
        <dbReference type="PIRSR" id="PIRSR613273-3"/>
    </source>
</evidence>
<dbReference type="GO" id="GO:0005576">
    <property type="term" value="C:extracellular region"/>
    <property type="evidence" value="ECO:0007669"/>
    <property type="project" value="UniProtKB-SubCell"/>
</dbReference>
<dbReference type="SUPFAM" id="SSF82895">
    <property type="entry name" value="TSP-1 type 1 repeat"/>
    <property type="match status" value="1"/>
</dbReference>
<name>A0A1J1I133_9DIPT</name>
<evidence type="ECO:0000313" key="7">
    <source>
        <dbReference type="EMBL" id="CRK93989.1"/>
    </source>
</evidence>
<keyword evidence="3 4" id="KW-1015">Disulfide bond</keyword>
<dbReference type="PANTHER" id="PTHR13723">
    <property type="entry name" value="ADAMTS A DISINTEGRIN AND METALLOPROTEASE WITH THROMBOSPONDIN MOTIFS PROTEASE"/>
    <property type="match status" value="1"/>
</dbReference>
<organism evidence="7 8">
    <name type="scientific">Clunio marinus</name>
    <dbReference type="NCBI Taxonomy" id="568069"/>
    <lineage>
        <taxon>Eukaryota</taxon>
        <taxon>Metazoa</taxon>
        <taxon>Ecdysozoa</taxon>
        <taxon>Arthropoda</taxon>
        <taxon>Hexapoda</taxon>
        <taxon>Insecta</taxon>
        <taxon>Pterygota</taxon>
        <taxon>Neoptera</taxon>
        <taxon>Endopterygota</taxon>
        <taxon>Diptera</taxon>
        <taxon>Nematocera</taxon>
        <taxon>Chironomoidea</taxon>
        <taxon>Chironomidae</taxon>
        <taxon>Clunio</taxon>
    </lineage>
</organism>
<dbReference type="EMBL" id="CVRI01000038">
    <property type="protein sequence ID" value="CRK93989.1"/>
    <property type="molecule type" value="Genomic_DNA"/>
</dbReference>
<feature type="compositionally biased region" description="Polar residues" evidence="5">
    <location>
        <begin position="159"/>
        <end position="201"/>
    </location>
</feature>
<dbReference type="STRING" id="568069.A0A1J1I133"/>
<feature type="chain" id="PRO_5012000781" evidence="6">
    <location>
        <begin position="28"/>
        <end position="434"/>
    </location>
</feature>
<dbReference type="Gene3D" id="2.20.100.10">
    <property type="entry name" value="Thrombospondin type-1 (TSP1) repeat"/>
    <property type="match status" value="1"/>
</dbReference>
<protein>
    <submittedName>
        <fullName evidence="7">CLUMA_CG007515, isoform A</fullName>
    </submittedName>
</protein>
<dbReference type="Proteomes" id="UP000183832">
    <property type="component" value="Unassembled WGS sequence"/>
</dbReference>
<dbReference type="PANTHER" id="PTHR13723:SF316">
    <property type="entry name" value="LONELY HEART, ISOFORM A"/>
    <property type="match status" value="1"/>
</dbReference>
<keyword evidence="8" id="KW-1185">Reference proteome</keyword>
<dbReference type="GO" id="GO:0030198">
    <property type="term" value="P:extracellular matrix organization"/>
    <property type="evidence" value="ECO:0007669"/>
    <property type="project" value="InterPro"/>
</dbReference>
<sequence>MNYNKFRLFSFTTTLMLGVLLIQNVNAEESTRTRIQKHREWLQKRRAEKLSAGYVESSDPYQKIKYFKKLIKFRNQNDRSVNEISFIPRLIDEKDVSDRSNGQVMSNNDVKMTTVIVEGGNKFAYDTINNNEDMDFAGNNASNSGVLEANNKTNITKTSNEVVEQSTPDSTSTNVVKTNNKQQANEFDTSNNTTTGNQMEVSSKEHIGKSTVDVDMKGNTQSNRKTFVTSINSRNNGEISAIANNNSSEKSSNDFEIQRFISEHIKYKSNNITIKKSWGKWSSWSSCSRSCGDGVMSQSRECMEKINEELSHKSHFFGFFFLTFRLFSACVNQKCPHPDGDFRAQQCSEFDNQSFRGQTYKWEPYIKDDAECELNCRPVNQKYFARLREYAIDGTNCSKVHNPPKSNVAYERSVCVEGKCKLKRFERLLSDVRV</sequence>
<evidence type="ECO:0000256" key="2">
    <source>
        <dbReference type="ARBA" id="ARBA00022525"/>
    </source>
</evidence>
<feature type="disulfide bond" evidence="4">
    <location>
        <begin position="291"/>
        <end position="335"/>
    </location>
</feature>
<dbReference type="GO" id="GO:0031012">
    <property type="term" value="C:extracellular matrix"/>
    <property type="evidence" value="ECO:0007669"/>
    <property type="project" value="TreeGrafter"/>
</dbReference>
<keyword evidence="6" id="KW-0732">Signal</keyword>
<evidence type="ECO:0000256" key="5">
    <source>
        <dbReference type="SAM" id="MobiDB-lite"/>
    </source>
</evidence>
<dbReference type="InterPro" id="IPR036383">
    <property type="entry name" value="TSP1_rpt_sf"/>
</dbReference>
<reference evidence="7 8" key="1">
    <citation type="submission" date="2015-04" db="EMBL/GenBank/DDBJ databases">
        <authorList>
            <person name="Syromyatnikov M.Y."/>
            <person name="Popov V.N."/>
        </authorList>
    </citation>
    <scope>NUCLEOTIDE SEQUENCE [LARGE SCALE GENOMIC DNA]</scope>
</reference>
<dbReference type="AlphaFoldDB" id="A0A1J1I133"/>
<dbReference type="PRINTS" id="PR01857">
    <property type="entry name" value="ADAMTSFAMILY"/>
</dbReference>
<proteinExistence type="predicted"/>
<comment type="subcellular location">
    <subcellularLocation>
        <location evidence="1">Secreted</location>
    </subcellularLocation>
</comment>
<feature type="region of interest" description="Disordered" evidence="5">
    <location>
        <begin position="159"/>
        <end position="208"/>
    </location>
</feature>
<dbReference type="SMART" id="SM00209">
    <property type="entry name" value="TSP1"/>
    <property type="match status" value="1"/>
</dbReference>
<dbReference type="PROSITE" id="PS50092">
    <property type="entry name" value="TSP1"/>
    <property type="match status" value="1"/>
</dbReference>
<feature type="signal peptide" evidence="6">
    <location>
        <begin position="1"/>
        <end position="27"/>
    </location>
</feature>
<dbReference type="InterPro" id="IPR000884">
    <property type="entry name" value="TSP1_rpt"/>
</dbReference>
<dbReference type="InterPro" id="IPR013273">
    <property type="entry name" value="ADAMTS/ADAMTS-like"/>
</dbReference>